<comment type="caution">
    <text evidence="1">The sequence shown here is derived from an EMBL/GenBank/DDBJ whole genome shotgun (WGS) entry which is preliminary data.</text>
</comment>
<reference evidence="1 2" key="1">
    <citation type="submission" date="2019-10" db="EMBL/GenBank/DDBJ databases">
        <title>Assembly and Annotation for the nematode Trichostrongylus colubriformis.</title>
        <authorList>
            <person name="Martin J."/>
        </authorList>
    </citation>
    <scope>NUCLEOTIDE SEQUENCE [LARGE SCALE GENOMIC DNA]</scope>
    <source>
        <strain evidence="1">G859</strain>
        <tissue evidence="1">Whole worm</tissue>
    </source>
</reference>
<protein>
    <submittedName>
        <fullName evidence="1">Uncharacterized protein</fullName>
    </submittedName>
</protein>
<accession>A0AAN8G8F8</accession>
<dbReference type="Proteomes" id="UP001331761">
    <property type="component" value="Unassembled WGS sequence"/>
</dbReference>
<dbReference type="AlphaFoldDB" id="A0AAN8G8F8"/>
<keyword evidence="2" id="KW-1185">Reference proteome</keyword>
<proteinExistence type="predicted"/>
<organism evidence="1 2">
    <name type="scientific">Trichostrongylus colubriformis</name>
    <name type="common">Black scour worm</name>
    <dbReference type="NCBI Taxonomy" id="6319"/>
    <lineage>
        <taxon>Eukaryota</taxon>
        <taxon>Metazoa</taxon>
        <taxon>Ecdysozoa</taxon>
        <taxon>Nematoda</taxon>
        <taxon>Chromadorea</taxon>
        <taxon>Rhabditida</taxon>
        <taxon>Rhabditina</taxon>
        <taxon>Rhabditomorpha</taxon>
        <taxon>Strongyloidea</taxon>
        <taxon>Trichostrongylidae</taxon>
        <taxon>Trichostrongylus</taxon>
    </lineage>
</organism>
<gene>
    <name evidence="1" type="ORF">GCK32_001622</name>
</gene>
<name>A0AAN8G8F8_TRICO</name>
<evidence type="ECO:0000313" key="1">
    <source>
        <dbReference type="EMBL" id="KAK5979058.1"/>
    </source>
</evidence>
<feature type="non-terminal residue" evidence="1">
    <location>
        <position position="1"/>
    </location>
</feature>
<sequence>QQSNTCDLTYEVTTPDKEAAFEFCDMQHPYSTQEATPGSTTKCKIIAELECGSSETLIGERCFLYDADTEIAFADQKCKDHGSTYSLHKVTSNFEQKWISSKILVNKEGRLVDGVPGQYVIVLRKGSSSRSKIGGLAPMTPNAKIPILCSAPAKARPEYLTSLASKLNGMGFKSTFAQDLAGVSRPFTVVRAMQTFEINAADLYTAGSQRLQRSCEAFHHGYAATPFDFKNVEDFKRVLKEAAVNIVAVPGSRMAGDTKPNIWSCSEKDGSPEVTRRSAFYFDIRTAEGTTIRKRAHNGTFWSPSFPTRTCGDMPRVAMGFSQYGLVDIPNNARLFVLCTFGMTYFLSDFFVCT</sequence>
<dbReference type="EMBL" id="WIXE01008711">
    <property type="protein sequence ID" value="KAK5979058.1"/>
    <property type="molecule type" value="Genomic_DNA"/>
</dbReference>
<evidence type="ECO:0000313" key="2">
    <source>
        <dbReference type="Proteomes" id="UP001331761"/>
    </source>
</evidence>